<dbReference type="PANTHER" id="PTHR15708:SF4">
    <property type="entry name" value="FI21477P1-RELATED"/>
    <property type="match status" value="1"/>
</dbReference>
<dbReference type="Gene3D" id="1.20.1270.60">
    <property type="entry name" value="Arfaptin homology (AH) domain/BAR domain"/>
    <property type="match status" value="1"/>
</dbReference>
<keyword evidence="5" id="KW-1185">Reference proteome</keyword>
<evidence type="ECO:0000259" key="3">
    <source>
        <dbReference type="PROSITE" id="PS51338"/>
    </source>
</evidence>
<feature type="region of interest" description="Disordered" evidence="1">
    <location>
        <begin position="251"/>
        <end position="299"/>
    </location>
</feature>
<feature type="region of interest" description="Disordered" evidence="1">
    <location>
        <begin position="432"/>
        <end position="499"/>
    </location>
</feature>
<dbReference type="GO" id="GO:0030031">
    <property type="term" value="P:cell projection assembly"/>
    <property type="evidence" value="ECO:0007669"/>
    <property type="project" value="TreeGrafter"/>
</dbReference>
<evidence type="ECO:0000313" key="5">
    <source>
        <dbReference type="Proteomes" id="UP000694388"/>
    </source>
</evidence>
<dbReference type="Ensembl" id="ENSEBUT00000027415.1">
    <property type="protein sequence ID" value="ENSEBUP00000026839.1"/>
    <property type="gene ID" value="ENSEBUG00000016521.1"/>
</dbReference>
<feature type="region of interest" description="Disordered" evidence="1">
    <location>
        <begin position="380"/>
        <end position="415"/>
    </location>
</feature>
<proteinExistence type="predicted"/>
<organism evidence="4 5">
    <name type="scientific">Eptatretus burgeri</name>
    <name type="common">Inshore hagfish</name>
    <dbReference type="NCBI Taxonomy" id="7764"/>
    <lineage>
        <taxon>Eukaryota</taxon>
        <taxon>Metazoa</taxon>
        <taxon>Chordata</taxon>
        <taxon>Craniata</taxon>
        <taxon>Vertebrata</taxon>
        <taxon>Cyclostomata</taxon>
        <taxon>Myxini</taxon>
        <taxon>Myxiniformes</taxon>
        <taxon>Myxinidae</taxon>
        <taxon>Eptatretinae</taxon>
        <taxon>Eptatretus</taxon>
    </lineage>
</organism>
<dbReference type="GO" id="GO:0009898">
    <property type="term" value="C:cytoplasmic side of plasma membrane"/>
    <property type="evidence" value="ECO:0007669"/>
    <property type="project" value="TreeGrafter"/>
</dbReference>
<sequence length="671" mass="72212">MEAGRDRGCGALENLFQGVMSDMKTSYPVWEDFVSKAIKLHSQLRTTAVVVTAFLDAFQKIADLATGARGATREIGSSLTRMCLRHRSLESKLRLVSTALTDSLIGPLQEKLEDWKKSASQLDKDHAKDYKRVRQEIKKKSSDTLKLQKKVRKGKGEMQPALDSALQQVSGSYQLLEDTQTQAVRRVLSEERARFCCFFSMLRPVLEGEVSMLEEVTHVQSIVVDLVTLTSDPQHLPPTSEQVILDLKGAEFSGGSQSPPSSPGPPSPRRGSLASYSTANGRLSLPLTPDGETLVTDGRFSQSSNIKARLIGSCNGTLPNHRTLAHRPTSLIFHPSHHPPGWRDPLQQYRVLACKEWSRPNPYDHGGTCTLPRHWEGTTVEGGATSSAGIRPAVDSSRPHSVALPPSTKVEEMGPRELGQSLVCMDSQKRSHDSLQCSSGYSTQTTTPTCSEDTISSQASESETLPRSKPSEAESTLRVAQTQIARTGRRGPSTRRPASTVGLTTAAAHGAGAPHGLATIRRVPTVPTRRPTSCVLSIPAPSPIPSPIPVYMPSIPATAVNSHCCDPAGGPVVSASTPSHPPVIVTPAERAQIAANRRSVTEKLGSLGGALAGPPPPTYSPARTGATELHWSPPASPLSPHALPSQDMLTAIRRGVKLRKTITYDRSAPRI</sequence>
<dbReference type="GO" id="GO:0007009">
    <property type="term" value="P:plasma membrane organization"/>
    <property type="evidence" value="ECO:0007669"/>
    <property type="project" value="InterPro"/>
</dbReference>
<evidence type="ECO:0000259" key="2">
    <source>
        <dbReference type="PROSITE" id="PS51082"/>
    </source>
</evidence>
<feature type="domain" description="WH2" evidence="2">
    <location>
        <begin position="644"/>
        <end position="661"/>
    </location>
</feature>
<dbReference type="GO" id="GO:0005543">
    <property type="term" value="F:phospholipid binding"/>
    <property type="evidence" value="ECO:0007669"/>
    <property type="project" value="TreeGrafter"/>
</dbReference>
<dbReference type="InterPro" id="IPR027267">
    <property type="entry name" value="AH/BAR_dom_sf"/>
</dbReference>
<dbReference type="GeneTree" id="ENSGT00950000183156"/>
<dbReference type="InterPro" id="IPR003124">
    <property type="entry name" value="WH2_dom"/>
</dbReference>
<dbReference type="InterPro" id="IPR030127">
    <property type="entry name" value="MTSS1/MTSS2"/>
</dbReference>
<feature type="domain" description="IMD" evidence="3">
    <location>
        <begin position="1"/>
        <end position="250"/>
    </location>
</feature>
<reference evidence="4" key="1">
    <citation type="submission" date="2025-05" db="UniProtKB">
        <authorList>
            <consortium name="Ensembl"/>
        </authorList>
    </citation>
    <scope>IDENTIFICATION</scope>
</reference>
<name>A0A8C4RB98_EPTBU</name>
<dbReference type="GO" id="GO:0003779">
    <property type="term" value="F:actin binding"/>
    <property type="evidence" value="ECO:0007669"/>
    <property type="project" value="InterPro"/>
</dbReference>
<dbReference type="InterPro" id="IPR013606">
    <property type="entry name" value="I-BAR_dom"/>
</dbReference>
<dbReference type="SUPFAM" id="SSF103657">
    <property type="entry name" value="BAR/IMD domain-like"/>
    <property type="match status" value="1"/>
</dbReference>
<evidence type="ECO:0000313" key="4">
    <source>
        <dbReference type="Ensembl" id="ENSEBUP00000026852.1"/>
    </source>
</evidence>
<evidence type="ECO:0000256" key="1">
    <source>
        <dbReference type="SAM" id="MobiDB-lite"/>
    </source>
</evidence>
<dbReference type="PANTHER" id="PTHR15708">
    <property type="entry name" value="ACTIN BUNDLING/MISSING IN METASTASIS-RELATED"/>
    <property type="match status" value="1"/>
</dbReference>
<dbReference type="CDD" id="cd22060">
    <property type="entry name" value="WH2_MTSS1"/>
    <property type="match status" value="1"/>
</dbReference>
<dbReference type="Proteomes" id="UP000694388">
    <property type="component" value="Unplaced"/>
</dbReference>
<dbReference type="AlphaFoldDB" id="A0A8C4RB98"/>
<accession>A0A8C4RB98</accession>
<dbReference type="PROSITE" id="PS51082">
    <property type="entry name" value="WH2"/>
    <property type="match status" value="1"/>
</dbReference>
<dbReference type="GO" id="GO:0015629">
    <property type="term" value="C:actin cytoskeleton"/>
    <property type="evidence" value="ECO:0007669"/>
    <property type="project" value="TreeGrafter"/>
</dbReference>
<protein>
    <recommendedName>
        <fullName evidence="6">IMD domain-containing protein</fullName>
    </recommendedName>
</protein>
<dbReference type="Ensembl" id="ENSEBUT00000027428.1">
    <property type="protein sequence ID" value="ENSEBUP00000026852.1"/>
    <property type="gene ID" value="ENSEBUG00000016521.1"/>
</dbReference>
<feature type="compositionally biased region" description="Polar residues" evidence="1">
    <location>
        <begin position="434"/>
        <end position="463"/>
    </location>
</feature>
<dbReference type="Pfam" id="PF08397">
    <property type="entry name" value="IMD"/>
    <property type="match status" value="1"/>
</dbReference>
<dbReference type="PROSITE" id="PS51338">
    <property type="entry name" value="IMD"/>
    <property type="match status" value="1"/>
</dbReference>
<evidence type="ECO:0008006" key="6">
    <source>
        <dbReference type="Google" id="ProtNLM"/>
    </source>
</evidence>